<dbReference type="Pfam" id="PF01936">
    <property type="entry name" value="NYN"/>
    <property type="match status" value="1"/>
</dbReference>
<dbReference type="EMBL" id="UINC01104837">
    <property type="protein sequence ID" value="SVC68299.1"/>
    <property type="molecule type" value="Genomic_DNA"/>
</dbReference>
<gene>
    <name evidence="3" type="ORF">METZ01_LOCUS321153</name>
</gene>
<dbReference type="AlphaFoldDB" id="A0A382P4H6"/>
<evidence type="ECO:0000256" key="1">
    <source>
        <dbReference type="SAM" id="MobiDB-lite"/>
    </source>
</evidence>
<feature type="non-terminal residue" evidence="3">
    <location>
        <position position="1"/>
    </location>
</feature>
<dbReference type="InterPro" id="IPR021139">
    <property type="entry name" value="NYN"/>
</dbReference>
<evidence type="ECO:0000313" key="3">
    <source>
        <dbReference type="EMBL" id="SVC68299.1"/>
    </source>
</evidence>
<organism evidence="3">
    <name type="scientific">marine metagenome</name>
    <dbReference type="NCBI Taxonomy" id="408172"/>
    <lineage>
        <taxon>unclassified sequences</taxon>
        <taxon>metagenomes</taxon>
        <taxon>ecological metagenomes</taxon>
    </lineage>
</organism>
<dbReference type="GO" id="GO:0004540">
    <property type="term" value="F:RNA nuclease activity"/>
    <property type="evidence" value="ECO:0007669"/>
    <property type="project" value="InterPro"/>
</dbReference>
<dbReference type="PANTHER" id="PTHR35811:SF1">
    <property type="entry name" value="HTH OST-TYPE DOMAIN-CONTAINING PROTEIN"/>
    <property type="match status" value="1"/>
</dbReference>
<dbReference type="CDD" id="cd11297">
    <property type="entry name" value="PIN_LabA-like_N_1"/>
    <property type="match status" value="1"/>
</dbReference>
<proteinExistence type="predicted"/>
<reference evidence="3" key="1">
    <citation type="submission" date="2018-05" db="EMBL/GenBank/DDBJ databases">
        <authorList>
            <person name="Lanie J.A."/>
            <person name="Ng W.-L."/>
            <person name="Kazmierczak K.M."/>
            <person name="Andrzejewski T.M."/>
            <person name="Davidsen T.M."/>
            <person name="Wayne K.J."/>
            <person name="Tettelin H."/>
            <person name="Glass J.I."/>
            <person name="Rusch D."/>
            <person name="Podicherti R."/>
            <person name="Tsui H.-C.T."/>
            <person name="Winkler M.E."/>
        </authorList>
    </citation>
    <scope>NUCLEOTIDE SEQUENCE</scope>
</reference>
<dbReference type="Gene3D" id="3.40.50.1010">
    <property type="entry name" value="5'-nuclease"/>
    <property type="match status" value="1"/>
</dbReference>
<dbReference type="PANTHER" id="PTHR35811">
    <property type="entry name" value="SLR1870 PROTEIN"/>
    <property type="match status" value="1"/>
</dbReference>
<feature type="region of interest" description="Disordered" evidence="1">
    <location>
        <begin position="158"/>
        <end position="199"/>
    </location>
</feature>
<protein>
    <recommendedName>
        <fullName evidence="2">NYN domain-containing protein</fullName>
    </recommendedName>
</protein>
<feature type="non-terminal residue" evidence="3">
    <location>
        <position position="225"/>
    </location>
</feature>
<sequence>MANESLIAVFIDFENLAIGLRPGRFQADIVLKRFLERGRVVYKRAYCDWSGYRNDVRDMHKQGIELVDIPQTRASGKNSADIRMVVDAIDLSYAKDHIDSFALITGDSDFSPLASKLKENDRRVIGCGVRKSTSDLLINSCDEFIFYDDLVEKSQRKHTRRKAAVSASDSKTSTKTRGKDKTKPKAKAAVSESATDASREEGIDRLVQIVGSLEEDYSPLWSSLV</sequence>
<feature type="domain" description="NYN" evidence="2">
    <location>
        <begin position="7"/>
        <end position="147"/>
    </location>
</feature>
<accession>A0A382P4H6</accession>
<evidence type="ECO:0000259" key="2">
    <source>
        <dbReference type="Pfam" id="PF01936"/>
    </source>
</evidence>
<name>A0A382P4H6_9ZZZZ</name>